<keyword evidence="2" id="KW-1185">Reference proteome</keyword>
<organism evidence="1 2">
    <name type="scientific">Vecturithrix granuli</name>
    <dbReference type="NCBI Taxonomy" id="1499967"/>
    <lineage>
        <taxon>Bacteria</taxon>
        <taxon>Candidatus Moduliflexota</taxon>
        <taxon>Candidatus Vecturitrichia</taxon>
        <taxon>Candidatus Vecturitrichales</taxon>
        <taxon>Candidatus Vecturitrichaceae</taxon>
        <taxon>Candidatus Vecturithrix</taxon>
    </lineage>
</organism>
<dbReference type="STRING" id="1499967.U27_07047"/>
<evidence type="ECO:0000313" key="1">
    <source>
        <dbReference type="EMBL" id="GAK60059.1"/>
    </source>
</evidence>
<dbReference type="Proteomes" id="UP000030661">
    <property type="component" value="Unassembled WGS sequence"/>
</dbReference>
<reference evidence="1 2" key="1">
    <citation type="journal article" date="2015" name="PeerJ">
        <title>First genomic representation of candidate bacterial phylum KSB3 points to enhanced environmental sensing as a trigger of wastewater bulking.</title>
        <authorList>
            <person name="Sekiguchi Y."/>
            <person name="Ohashi A."/>
            <person name="Parks D.H."/>
            <person name="Yamauchi T."/>
            <person name="Tyson G.W."/>
            <person name="Hugenholtz P."/>
        </authorList>
    </citation>
    <scope>NUCLEOTIDE SEQUENCE [LARGE SCALE GENOMIC DNA]</scope>
</reference>
<name>A0A081C654_VECG1</name>
<dbReference type="HOGENOM" id="CLU_1243310_0_0_0"/>
<dbReference type="AlphaFoldDB" id="A0A081C654"/>
<evidence type="ECO:0000313" key="2">
    <source>
        <dbReference type="Proteomes" id="UP000030661"/>
    </source>
</evidence>
<dbReference type="EMBL" id="DF820471">
    <property type="protein sequence ID" value="GAK60059.1"/>
    <property type="molecule type" value="Genomic_DNA"/>
</dbReference>
<accession>A0A081C654</accession>
<sequence>MKHRKKPGFLKKPGFYGLQISFLLEKSLHSALAIMVCLGILTNAAESTERSIQLSYLQHQALLDPVTSFELLGGPAYQALPIRSDSHAATLLVEEISRTLPSLWQIRVSEKMSPGSLRVSYQLTGANGKAGRLSHLDFPKAEISVSLQPLPPRVIKQEEMLIEEEEGVNVDATTAQTPPSKRVVNIQRFNIIEGGVIISFDPSQIQYAGTYAGTLTILIHGL</sequence>
<proteinExistence type="predicted"/>
<gene>
    <name evidence="1" type="ORF">U27_07047</name>
</gene>
<protein>
    <submittedName>
        <fullName evidence="1">Uncharacterized protein</fullName>
    </submittedName>
</protein>